<keyword evidence="2" id="KW-1185">Reference proteome</keyword>
<evidence type="ECO:0000313" key="1">
    <source>
        <dbReference type="EMBL" id="TCJ28076.1"/>
    </source>
</evidence>
<dbReference type="OrthoDB" id="6556030at2"/>
<gene>
    <name evidence="1" type="ORF">EPD65_08815</name>
</gene>
<dbReference type="Proteomes" id="UP000295453">
    <property type="component" value="Unassembled WGS sequence"/>
</dbReference>
<dbReference type="EMBL" id="SJZJ01000012">
    <property type="protein sequence ID" value="TCJ28076.1"/>
    <property type="molecule type" value="Genomic_DNA"/>
</dbReference>
<dbReference type="AlphaFoldDB" id="A0A4R1CDM0"/>
<comment type="caution">
    <text evidence="1">The sequence shown here is derived from an EMBL/GenBank/DDBJ whole genome shotgun (WGS) entry which is preliminary data.</text>
</comment>
<accession>A0A4R1CDM0</accession>
<dbReference type="RefSeq" id="WP_131583245.1">
    <property type="nucleotide sequence ID" value="NZ_SJZJ01000012.1"/>
</dbReference>
<evidence type="ECO:0008006" key="3">
    <source>
        <dbReference type="Google" id="ProtNLM"/>
    </source>
</evidence>
<organism evidence="1 2">
    <name type="scientific">Nocardioides jejuensis</name>
    <dbReference type="NCBI Taxonomy" id="2502782"/>
    <lineage>
        <taxon>Bacteria</taxon>
        <taxon>Bacillati</taxon>
        <taxon>Actinomycetota</taxon>
        <taxon>Actinomycetes</taxon>
        <taxon>Propionibacteriales</taxon>
        <taxon>Nocardioidaceae</taxon>
        <taxon>Nocardioides</taxon>
    </lineage>
</organism>
<evidence type="ECO:0000313" key="2">
    <source>
        <dbReference type="Proteomes" id="UP000295453"/>
    </source>
</evidence>
<sequence>MTAQSVEGPPRPIAVGDIVASHSDALDAWTAAQITGLGRTWGATGQAAVLELDWSGPEPAKVGDLGDLRPLRLTHHAHRNQPSHCNYDWLLPRNYKVLGSAPLLLDGMSNSFASGWRLGEQLELQRRWDVGQSDRDTRSISLPASDLTSLLDQPAPMPEVWRLKVNDIESLNCADLAQSFPNVSHLSLAGDLGTLAEASALEQMSRLRTLFIYDLFGMTRADAVTIEHLPALEMLGLYSTPADYATAMRKAWKPEIANGTFVEIRSPRKPEWVEENRDNPLRGWDGREHISAARYRKAVAQYHATRRAVIAALSTFDEVSASEQLSELGRGFAQEFNRLDAGRNPFIETEERDELFLALDAAVSAAEQRHGRQFARAREALASGTDAFRDW</sequence>
<reference evidence="1 2" key="1">
    <citation type="submission" date="2019-03" db="EMBL/GenBank/DDBJ databases">
        <authorList>
            <person name="Kim M.K.M."/>
        </authorList>
    </citation>
    <scope>NUCLEOTIDE SEQUENCE [LARGE SCALE GENOMIC DNA]</scope>
    <source>
        <strain evidence="1 2">18JY15-6</strain>
    </source>
</reference>
<proteinExistence type="predicted"/>
<name>A0A4R1CDM0_9ACTN</name>
<protein>
    <recommendedName>
        <fullName evidence="3">Leucine-rich repeat domain-containing protein</fullName>
    </recommendedName>
</protein>